<accession>A0A381NJP6</accession>
<proteinExistence type="predicted"/>
<dbReference type="InterPro" id="IPR032274">
    <property type="entry name" value="DUF4835"/>
</dbReference>
<sequence>MKIYIFFFIYLLTNCAYSQELKTKVLVNTEQLQSSESYIFEELRNNIEQFLNNQIWTKDKYLNEEKINSNFIINILNEPSTGLYEATVQIVSSRPIYNTSYESIILNHGDREWIFEYVPSQNIEYIENGLNDNLSSLLSFYAYIIIGMDNDSFENLGGNKNFEKAWQILNNSQESGYKGWDQFGSKQNRYWLCENFINPEFKIVRESIYNYHINGMDNFYSDSNKSRLIILKSLEEINKINKNKFNSTIINIFLNAKSDELINVFLNGTLDTKRNAYNILTELSPSRSDLFNKILE</sequence>
<name>A0A381NJP6_9ZZZZ</name>
<evidence type="ECO:0008006" key="2">
    <source>
        <dbReference type="Google" id="ProtNLM"/>
    </source>
</evidence>
<dbReference type="EMBL" id="UINC01000410">
    <property type="protein sequence ID" value="SUZ54842.1"/>
    <property type="molecule type" value="Genomic_DNA"/>
</dbReference>
<dbReference type="Pfam" id="PF16119">
    <property type="entry name" value="DUF4835"/>
    <property type="match status" value="1"/>
</dbReference>
<protein>
    <recommendedName>
        <fullName evidence="2">DUF4835 domain-containing protein</fullName>
    </recommendedName>
</protein>
<evidence type="ECO:0000313" key="1">
    <source>
        <dbReference type="EMBL" id="SUZ54842.1"/>
    </source>
</evidence>
<organism evidence="1">
    <name type="scientific">marine metagenome</name>
    <dbReference type="NCBI Taxonomy" id="408172"/>
    <lineage>
        <taxon>unclassified sequences</taxon>
        <taxon>metagenomes</taxon>
        <taxon>ecological metagenomes</taxon>
    </lineage>
</organism>
<reference evidence="1" key="1">
    <citation type="submission" date="2018-05" db="EMBL/GenBank/DDBJ databases">
        <authorList>
            <person name="Lanie J.A."/>
            <person name="Ng W.-L."/>
            <person name="Kazmierczak K.M."/>
            <person name="Andrzejewski T.M."/>
            <person name="Davidsen T.M."/>
            <person name="Wayne K.J."/>
            <person name="Tettelin H."/>
            <person name="Glass J.I."/>
            <person name="Rusch D."/>
            <person name="Podicherti R."/>
            <person name="Tsui H.-C.T."/>
            <person name="Winkler M.E."/>
        </authorList>
    </citation>
    <scope>NUCLEOTIDE SEQUENCE</scope>
</reference>
<dbReference type="AlphaFoldDB" id="A0A381NJP6"/>
<gene>
    <name evidence="1" type="ORF">METZ01_LOCUS7696</name>
</gene>